<dbReference type="Proteomes" id="UP000664132">
    <property type="component" value="Unassembled WGS sequence"/>
</dbReference>
<reference evidence="2" key="1">
    <citation type="submission" date="2021-02" db="EMBL/GenBank/DDBJ databases">
        <title>Genome sequence Cadophora malorum strain M34.</title>
        <authorList>
            <person name="Stefanovic E."/>
            <person name="Vu D."/>
            <person name="Scully C."/>
            <person name="Dijksterhuis J."/>
            <person name="Roader J."/>
            <person name="Houbraken J."/>
        </authorList>
    </citation>
    <scope>NUCLEOTIDE SEQUENCE</scope>
    <source>
        <strain evidence="2">M34</strain>
    </source>
</reference>
<keyword evidence="3" id="KW-1185">Reference proteome</keyword>
<dbReference type="EMBL" id="JAFJYH010000080">
    <property type="protein sequence ID" value="KAG4420632.1"/>
    <property type="molecule type" value="Genomic_DNA"/>
</dbReference>
<dbReference type="AlphaFoldDB" id="A0A8H7TK01"/>
<organism evidence="2 3">
    <name type="scientific">Cadophora malorum</name>
    <dbReference type="NCBI Taxonomy" id="108018"/>
    <lineage>
        <taxon>Eukaryota</taxon>
        <taxon>Fungi</taxon>
        <taxon>Dikarya</taxon>
        <taxon>Ascomycota</taxon>
        <taxon>Pezizomycotina</taxon>
        <taxon>Leotiomycetes</taxon>
        <taxon>Helotiales</taxon>
        <taxon>Ploettnerulaceae</taxon>
        <taxon>Cadophora</taxon>
    </lineage>
</organism>
<dbReference type="OrthoDB" id="3488554at2759"/>
<name>A0A8H7TK01_9HELO</name>
<gene>
    <name evidence="2" type="ORF">IFR04_006222</name>
</gene>
<evidence type="ECO:0000259" key="1">
    <source>
        <dbReference type="Pfam" id="PF20150"/>
    </source>
</evidence>
<evidence type="ECO:0000313" key="3">
    <source>
        <dbReference type="Proteomes" id="UP000664132"/>
    </source>
</evidence>
<dbReference type="PANTHER" id="PTHR35910:SF6">
    <property type="entry name" value="2EXR DOMAIN-CONTAINING PROTEIN"/>
    <property type="match status" value="1"/>
</dbReference>
<dbReference type="PANTHER" id="PTHR35910">
    <property type="entry name" value="2EXR DOMAIN-CONTAINING PROTEIN"/>
    <property type="match status" value="1"/>
</dbReference>
<accession>A0A8H7TK01</accession>
<evidence type="ECO:0000313" key="2">
    <source>
        <dbReference type="EMBL" id="KAG4420632.1"/>
    </source>
</evidence>
<proteinExistence type="predicted"/>
<comment type="caution">
    <text evidence="2">The sequence shown here is derived from an EMBL/GenBank/DDBJ whole genome shotgun (WGS) entry which is preliminary data.</text>
</comment>
<dbReference type="InterPro" id="IPR045518">
    <property type="entry name" value="2EXR"/>
</dbReference>
<dbReference type="Pfam" id="PF20150">
    <property type="entry name" value="2EXR"/>
    <property type="match status" value="1"/>
</dbReference>
<sequence>MLLSSAEIPPGGQPLSVKRNPPLLLLSEKHGRSVSADIIAHTLPVFPGFQKLPLELRNKIWNMAIPCRLITITPDLDPENFTGEVEIQTESITIRSVCQESRREALRGYETVTFSDENFSSIYIDWSRDTIFLDLPEECIDIDRMVSVLGTAFRSVQTLAVRMRAHCFWGLATFLRQSNELQKLIFVDEPEHPPFLHIGDASLYLVDLGTWGFIKGNLVNFSESHQFFKEGTWIKLAESSELKPVVARQWEMSIENISMVRRLIERGEKYFLLLPLT</sequence>
<feature type="domain" description="2EXR" evidence="1">
    <location>
        <begin position="46"/>
        <end position="131"/>
    </location>
</feature>
<protein>
    <recommendedName>
        <fullName evidence="1">2EXR domain-containing protein</fullName>
    </recommendedName>
</protein>